<dbReference type="AlphaFoldDB" id="A0A2P2PI40"/>
<name>A0A2P2PI40_RHIMU</name>
<reference evidence="1" key="1">
    <citation type="submission" date="2018-02" db="EMBL/GenBank/DDBJ databases">
        <title>Rhizophora mucronata_Transcriptome.</title>
        <authorList>
            <person name="Meera S.P."/>
            <person name="Sreeshan A."/>
            <person name="Augustine A."/>
        </authorList>
    </citation>
    <scope>NUCLEOTIDE SEQUENCE</scope>
    <source>
        <tissue evidence="1">Leaf</tissue>
    </source>
</reference>
<protein>
    <submittedName>
        <fullName evidence="1">Uncharacterized protein</fullName>
    </submittedName>
</protein>
<evidence type="ECO:0000313" key="1">
    <source>
        <dbReference type="EMBL" id="MBX54352.1"/>
    </source>
</evidence>
<proteinExistence type="predicted"/>
<sequence length="39" mass="4435">MDLVMKDASGMHPCLKLGYDPIPRYSSTESESVTNIFDW</sequence>
<dbReference type="EMBL" id="GGEC01073868">
    <property type="protein sequence ID" value="MBX54352.1"/>
    <property type="molecule type" value="Transcribed_RNA"/>
</dbReference>
<organism evidence="1">
    <name type="scientific">Rhizophora mucronata</name>
    <name type="common">Asiatic mangrove</name>
    <dbReference type="NCBI Taxonomy" id="61149"/>
    <lineage>
        <taxon>Eukaryota</taxon>
        <taxon>Viridiplantae</taxon>
        <taxon>Streptophyta</taxon>
        <taxon>Embryophyta</taxon>
        <taxon>Tracheophyta</taxon>
        <taxon>Spermatophyta</taxon>
        <taxon>Magnoliopsida</taxon>
        <taxon>eudicotyledons</taxon>
        <taxon>Gunneridae</taxon>
        <taxon>Pentapetalae</taxon>
        <taxon>rosids</taxon>
        <taxon>fabids</taxon>
        <taxon>Malpighiales</taxon>
        <taxon>Rhizophoraceae</taxon>
        <taxon>Rhizophora</taxon>
    </lineage>
</organism>
<accession>A0A2P2PI40</accession>